<evidence type="ECO:0000313" key="3">
    <source>
        <dbReference type="EMBL" id="KAJ8961942.1"/>
    </source>
</evidence>
<comment type="caution">
    <text evidence="3">The sequence shown here is derived from an EMBL/GenBank/DDBJ whole genome shotgun (WGS) entry which is preliminary data.</text>
</comment>
<sequence>IPIISFLRSMLVNWYLSEFNEDHHLSPLLNGQDLKILAIQFCTHLLAAGVLKQIPDKDAPMYNIFKPDLMYYWSHAEPLMSVPQTPGRLSMISWPPMSPSEIWTPNVAEAINTVLATSPLLGLSEINGEIGRPRPPELKNSARDVEILFLEEEIKRLKQEIEKYKTLIEIESLTTKTVLDFSSPMEEKKPFITNCDKLINLSKKSQTDNKVSGISKYKIAQVNTEALTGSHHKENKSISTQTNQELCSRVEQETQTELETVTGTIASTNITTEDVQENSSKYTAKTPIIKESPAIPSFTAPSPHPPPLPLSDTPLPPPPPPMPNIPAPTPPTLPYTPGICAPPPSPFTEYTRTISSFYA</sequence>
<feature type="compositionally biased region" description="Pro residues" evidence="2">
    <location>
        <begin position="302"/>
        <end position="340"/>
    </location>
</feature>
<dbReference type="Proteomes" id="UP001162164">
    <property type="component" value="Unassembled WGS sequence"/>
</dbReference>
<evidence type="ECO:0000256" key="1">
    <source>
        <dbReference type="SAM" id="Coils"/>
    </source>
</evidence>
<feature type="coiled-coil region" evidence="1">
    <location>
        <begin position="140"/>
        <end position="174"/>
    </location>
</feature>
<gene>
    <name evidence="3" type="ORF">NQ317_001036</name>
</gene>
<keyword evidence="1" id="KW-0175">Coiled coil</keyword>
<name>A0ABQ9IRR1_9CUCU</name>
<feature type="non-terminal residue" evidence="3">
    <location>
        <position position="1"/>
    </location>
</feature>
<evidence type="ECO:0000256" key="2">
    <source>
        <dbReference type="SAM" id="MobiDB-lite"/>
    </source>
</evidence>
<protein>
    <submittedName>
        <fullName evidence="3">Uncharacterized protein</fullName>
    </submittedName>
</protein>
<organism evidence="3 4">
    <name type="scientific">Molorchus minor</name>
    <dbReference type="NCBI Taxonomy" id="1323400"/>
    <lineage>
        <taxon>Eukaryota</taxon>
        <taxon>Metazoa</taxon>
        <taxon>Ecdysozoa</taxon>
        <taxon>Arthropoda</taxon>
        <taxon>Hexapoda</taxon>
        <taxon>Insecta</taxon>
        <taxon>Pterygota</taxon>
        <taxon>Neoptera</taxon>
        <taxon>Endopterygota</taxon>
        <taxon>Coleoptera</taxon>
        <taxon>Polyphaga</taxon>
        <taxon>Cucujiformia</taxon>
        <taxon>Chrysomeloidea</taxon>
        <taxon>Cerambycidae</taxon>
        <taxon>Lamiinae</taxon>
        <taxon>Monochamini</taxon>
        <taxon>Molorchus</taxon>
    </lineage>
</organism>
<reference evidence="3" key="1">
    <citation type="journal article" date="2023" name="Insect Mol. Biol.">
        <title>Genome sequencing provides insights into the evolution of gene families encoding plant cell wall-degrading enzymes in longhorned beetles.</title>
        <authorList>
            <person name="Shin N.R."/>
            <person name="Okamura Y."/>
            <person name="Kirsch R."/>
            <person name="Pauchet Y."/>
        </authorList>
    </citation>
    <scope>NUCLEOTIDE SEQUENCE</scope>
    <source>
        <strain evidence="3">MMC_N1</strain>
    </source>
</reference>
<dbReference type="EMBL" id="JAPWTJ010003139">
    <property type="protein sequence ID" value="KAJ8961942.1"/>
    <property type="molecule type" value="Genomic_DNA"/>
</dbReference>
<keyword evidence="4" id="KW-1185">Reference proteome</keyword>
<proteinExistence type="predicted"/>
<feature type="region of interest" description="Disordered" evidence="2">
    <location>
        <begin position="293"/>
        <end position="340"/>
    </location>
</feature>
<evidence type="ECO:0000313" key="4">
    <source>
        <dbReference type="Proteomes" id="UP001162164"/>
    </source>
</evidence>
<accession>A0ABQ9IRR1</accession>